<evidence type="ECO:0000313" key="2">
    <source>
        <dbReference type="Proteomes" id="UP001377168"/>
    </source>
</evidence>
<proteinExistence type="predicted"/>
<name>A0ACC6PZK9_9ACTN</name>
<sequence>MYDRPAHALTRPARIPGARTAADERRDIPGARKAGPAPAANARLLASAQGPTSPRPSLADELTGPGSSQGTGRTRPAATRDPAPAAGRTRPRRRSVVAAATALLGAGVLSSCSVPASRRSTRTADPAPGLAIASTRRAQLMQILAHPDDDLYFMNPDTQRMLDAGVPLVCVYVSAGEHDGRNHIPGAPDVPADRPAYSSARHQGLRQAYATLLGLDRFTDWTKGIASLRGDRLAEINTLTNGNRRVELIFLNLPMHTTRRWMALPSLWRDRALGLQTVVAEDSPLRKAVAYDYDSLVDVLVGLMEQYRPTVVQTLDPDPDIQHSDEATRKKDSEQRGYSDHADHTAVACFSWAAMVRWVADATADGGQVPGFVATAFRGYYNRHWPKNLPAPVVQHKAAHLVPYGGDPAWECGNASGCGDYNVGGMRPLTNKKGWVRSTHHRYPGARPVVATDPDGRLAAYGVLGLRAVRWRETRPGSGQWGAPDDLGGGPLAPALGSAALPDGRQLVFGLRFASLGGHGGPNRREVVLLEQRAPGGEFLAWDGLGNPERDEDRGRRIGVPVAVTAPDGRVHLFVRNADKGLSTRVRSTDGRWDRWRDLGGEEVQDGLSAVVDSSGRVHVFAAGRERVHHWAQDVLGEEVAFRADDGADLPAPGDAIAALPAPGGGIELYYRRPTAAPVTAVRADGAPARARTLRFEGHGPVSAAAAPGGPVLLGTDLHGRIQLHTPRGVLTRTQGTQPLSGPTLAVTRSGTTAVGLGADAHPWLWYPQAGTAG</sequence>
<dbReference type="EMBL" id="JBBKAJ010000022">
    <property type="protein sequence ID" value="MEJ8636781.1"/>
    <property type="molecule type" value="Genomic_DNA"/>
</dbReference>
<reference evidence="1" key="1">
    <citation type="submission" date="2024-03" db="EMBL/GenBank/DDBJ databases">
        <title>Novel Streptomyces species of biotechnological and ecological value are a feature of Machair soil.</title>
        <authorList>
            <person name="Prole J.R."/>
            <person name="Goodfellow M."/>
            <person name="Allenby N."/>
            <person name="Ward A.C."/>
        </authorList>
    </citation>
    <scope>NUCLEOTIDE SEQUENCE</scope>
    <source>
        <strain evidence="1">MS2.AVA.5</strain>
    </source>
</reference>
<gene>
    <name evidence="1" type="ORF">WKI67_25800</name>
</gene>
<keyword evidence="2" id="KW-1185">Reference proteome</keyword>
<accession>A0ACC6PZK9</accession>
<comment type="caution">
    <text evidence="1">The sequence shown here is derived from an EMBL/GenBank/DDBJ whole genome shotgun (WGS) entry which is preliminary data.</text>
</comment>
<dbReference type="Proteomes" id="UP001377168">
    <property type="component" value="Unassembled WGS sequence"/>
</dbReference>
<protein>
    <submittedName>
        <fullName evidence="1">PIG-L family deacetylase</fullName>
    </submittedName>
</protein>
<evidence type="ECO:0000313" key="1">
    <source>
        <dbReference type="EMBL" id="MEJ8636781.1"/>
    </source>
</evidence>
<organism evidence="1 2">
    <name type="scientific">Streptomyces achmelvichensis</name>
    <dbReference type="NCBI Taxonomy" id="3134111"/>
    <lineage>
        <taxon>Bacteria</taxon>
        <taxon>Bacillati</taxon>
        <taxon>Actinomycetota</taxon>
        <taxon>Actinomycetes</taxon>
        <taxon>Kitasatosporales</taxon>
        <taxon>Streptomycetaceae</taxon>
        <taxon>Streptomyces</taxon>
    </lineage>
</organism>